<comment type="caution">
    <text evidence="2">The sequence shown here is derived from an EMBL/GenBank/DDBJ whole genome shotgun (WGS) entry which is preliminary data.</text>
</comment>
<dbReference type="EMBL" id="SJPL01000001">
    <property type="protein sequence ID" value="TWT69971.1"/>
    <property type="molecule type" value="Genomic_DNA"/>
</dbReference>
<evidence type="ECO:0000256" key="1">
    <source>
        <dbReference type="SAM" id="MobiDB-lite"/>
    </source>
</evidence>
<evidence type="ECO:0000313" key="2">
    <source>
        <dbReference type="EMBL" id="TWT69971.1"/>
    </source>
</evidence>
<reference evidence="2 3" key="1">
    <citation type="submission" date="2019-02" db="EMBL/GenBank/DDBJ databases">
        <title>Deep-cultivation of Planctomycetes and their phenomic and genomic characterization uncovers novel biology.</title>
        <authorList>
            <person name="Wiegand S."/>
            <person name="Jogler M."/>
            <person name="Boedeker C."/>
            <person name="Pinto D."/>
            <person name="Vollmers J."/>
            <person name="Rivas-Marin E."/>
            <person name="Kohn T."/>
            <person name="Peeters S.H."/>
            <person name="Heuer A."/>
            <person name="Rast P."/>
            <person name="Oberbeckmann S."/>
            <person name="Bunk B."/>
            <person name="Jeske O."/>
            <person name="Meyerdierks A."/>
            <person name="Storesund J.E."/>
            <person name="Kallscheuer N."/>
            <person name="Luecker S."/>
            <person name="Lage O.M."/>
            <person name="Pohl T."/>
            <person name="Merkel B.J."/>
            <person name="Hornburger P."/>
            <person name="Mueller R.-W."/>
            <person name="Bruemmer F."/>
            <person name="Labrenz M."/>
            <person name="Spormann A.M."/>
            <person name="Op Den Camp H."/>
            <person name="Overmann J."/>
            <person name="Amann R."/>
            <person name="Jetten M.S.M."/>
            <person name="Mascher T."/>
            <person name="Medema M.H."/>
            <person name="Devos D.P."/>
            <person name="Kaster A.-K."/>
            <person name="Ovreas L."/>
            <person name="Rohde M."/>
            <person name="Galperin M.Y."/>
            <person name="Jogler C."/>
        </authorList>
    </citation>
    <scope>NUCLEOTIDE SEQUENCE [LARGE SCALE GENOMIC DNA]</scope>
    <source>
        <strain evidence="2 3">Pan14r</strain>
    </source>
</reference>
<gene>
    <name evidence="2" type="ORF">Pan14r_22680</name>
</gene>
<evidence type="ECO:0000313" key="3">
    <source>
        <dbReference type="Proteomes" id="UP000317238"/>
    </source>
</evidence>
<proteinExistence type="predicted"/>
<organism evidence="2 3">
    <name type="scientific">Crateriforma conspicua</name>
    <dbReference type="NCBI Taxonomy" id="2527996"/>
    <lineage>
        <taxon>Bacteria</taxon>
        <taxon>Pseudomonadati</taxon>
        <taxon>Planctomycetota</taxon>
        <taxon>Planctomycetia</taxon>
        <taxon>Planctomycetales</taxon>
        <taxon>Planctomycetaceae</taxon>
        <taxon>Crateriforma</taxon>
    </lineage>
</organism>
<sequence length="74" mass="8325">MPRASRFARPTGFRTGWIIVDWTDLVAPIVLQGIDSVRPLNGISDRYRMNGPSVHAGELRSRSRTFHSLPSPHL</sequence>
<protein>
    <submittedName>
        <fullName evidence="2">Uncharacterized protein</fullName>
    </submittedName>
</protein>
<accession>A0A5C5Y5N9</accession>
<feature type="region of interest" description="Disordered" evidence="1">
    <location>
        <begin position="54"/>
        <end position="74"/>
    </location>
</feature>
<name>A0A5C5Y5N9_9PLAN</name>
<dbReference type="AlphaFoldDB" id="A0A5C5Y5N9"/>
<keyword evidence="3" id="KW-1185">Reference proteome</keyword>
<dbReference type="Proteomes" id="UP000317238">
    <property type="component" value="Unassembled WGS sequence"/>
</dbReference>